<comment type="subcellular location">
    <subcellularLocation>
        <location evidence="1">Nucleus</location>
    </subcellularLocation>
</comment>
<organism evidence="8">
    <name type="scientific">Aureococcus anophagefferens</name>
    <name type="common">Harmful bloom alga</name>
    <dbReference type="NCBI Taxonomy" id="44056"/>
    <lineage>
        <taxon>Eukaryota</taxon>
        <taxon>Sar</taxon>
        <taxon>Stramenopiles</taxon>
        <taxon>Ochrophyta</taxon>
        <taxon>Pelagophyceae</taxon>
        <taxon>Pelagomonadales</taxon>
        <taxon>Pelagomonadaceae</taxon>
        <taxon>Aureococcus</taxon>
    </lineage>
</organism>
<dbReference type="PANTHER" id="PTHR10015">
    <property type="entry name" value="HEAT SHOCK TRANSCRIPTION FACTOR"/>
    <property type="match status" value="1"/>
</dbReference>
<keyword evidence="8" id="KW-1185">Reference proteome</keyword>
<dbReference type="KEGG" id="aaf:AURANDRAFT_66020"/>
<dbReference type="InterPro" id="IPR036388">
    <property type="entry name" value="WH-like_DNA-bd_sf"/>
</dbReference>
<feature type="compositionally biased region" description="Pro residues" evidence="5">
    <location>
        <begin position="141"/>
        <end position="151"/>
    </location>
</feature>
<dbReference type="PANTHER" id="PTHR10015:SF427">
    <property type="entry name" value="HEAT SHOCK FACTOR PROTEIN"/>
    <property type="match status" value="1"/>
</dbReference>
<dbReference type="OMA" id="ANTAYWN"/>
<dbReference type="SUPFAM" id="SSF46785">
    <property type="entry name" value="Winged helix' DNA-binding domain"/>
    <property type="match status" value="1"/>
</dbReference>
<protein>
    <recommendedName>
        <fullName evidence="6">HSF-type DNA-binding domain-containing protein</fullName>
    </recommendedName>
</protein>
<dbReference type="AlphaFoldDB" id="F0YG18"/>
<keyword evidence="3" id="KW-0539">Nucleus</keyword>
<evidence type="ECO:0000256" key="5">
    <source>
        <dbReference type="SAM" id="MobiDB-lite"/>
    </source>
</evidence>
<feature type="region of interest" description="Disordered" evidence="5">
    <location>
        <begin position="485"/>
        <end position="540"/>
    </location>
</feature>
<dbReference type="InParanoid" id="F0YG18"/>
<dbReference type="Proteomes" id="UP000002729">
    <property type="component" value="Unassembled WGS sequence"/>
</dbReference>
<dbReference type="EMBL" id="GL833138">
    <property type="protein sequence ID" value="EGB05813.1"/>
    <property type="molecule type" value="Genomic_DNA"/>
</dbReference>
<name>F0YG18_AURAN</name>
<feature type="compositionally biased region" description="Basic and acidic residues" evidence="5">
    <location>
        <begin position="279"/>
        <end position="300"/>
    </location>
</feature>
<dbReference type="OrthoDB" id="99239at2759"/>
<dbReference type="eggNOG" id="KOG0627">
    <property type="taxonomic scope" value="Eukaryota"/>
</dbReference>
<feature type="region of interest" description="Disordered" evidence="5">
    <location>
        <begin position="434"/>
        <end position="469"/>
    </location>
</feature>
<evidence type="ECO:0000256" key="4">
    <source>
        <dbReference type="RuleBase" id="RU004020"/>
    </source>
</evidence>
<comment type="similarity">
    <text evidence="4">Belongs to the HSF family.</text>
</comment>
<feature type="compositionally biased region" description="Pro residues" evidence="5">
    <location>
        <begin position="168"/>
        <end position="192"/>
    </location>
</feature>
<dbReference type="InterPro" id="IPR036390">
    <property type="entry name" value="WH_DNA-bd_sf"/>
</dbReference>
<feature type="compositionally biased region" description="Acidic residues" evidence="5">
    <location>
        <begin position="518"/>
        <end position="527"/>
    </location>
</feature>
<keyword evidence="2" id="KW-0238">DNA-binding</keyword>
<dbReference type="GO" id="GO:0003700">
    <property type="term" value="F:DNA-binding transcription factor activity"/>
    <property type="evidence" value="ECO:0007669"/>
    <property type="project" value="InterPro"/>
</dbReference>
<dbReference type="GO" id="GO:0043565">
    <property type="term" value="F:sequence-specific DNA binding"/>
    <property type="evidence" value="ECO:0007669"/>
    <property type="project" value="InterPro"/>
</dbReference>
<feature type="domain" description="HSF-type DNA-binding" evidence="6">
    <location>
        <begin position="316"/>
        <end position="410"/>
    </location>
</feature>
<evidence type="ECO:0000313" key="7">
    <source>
        <dbReference type="EMBL" id="EGB05813.1"/>
    </source>
</evidence>
<sequence length="657" mass="66461">MDPQRPTDWAAMNGQLPPMFVPHHGGMAMRPQMVPQGGGQMLLPSEHMFVPPGVVLDASQFAAHAAARARHDYGAPMRPEHFAPRLPAPAPAPGAPGHAAHAPHPGAAHAAAAHAHAQHQAHAAHAARRAAEVHAAQRSAPAPPFAGPPPVAPPPVAPPPVAPPPAPFAAAPAPPPAPAPAAPAAPAAPPAPAAEAPPSAAAAAAAAPAPAAEAGAAKADDKAKKPAAKKEKGAPKPKKARAPKAPAGDKAPKADGDGGPDGKAKDGEKKKPAKRARAKKEPKPKATGDGASKKEGEAKKKPSGSGGGGAGAATNKPPDFVVKLYAMFSELGSELITWDSGKIVIPGPSSRLAAVLPKYFRHGKFTSFQRQLNNFGFHKKISESSSKMRIYTRADMLGFPAEALLDLRRKPGASCASWEPTANVCSMLEKVGADDPSPGGVREHRRSRGSLLDDGVIGGDAMLDDESTGGDDGVFAARVASLAPPAPAPAAATKRRKGEAREKPTALEAAPPPLDAFGDVDMEDLSDDGGGGGGDAGPAAAELVPLSANIPLSSDMDVSGLVDGGAEDEMEGFFAFLDNQVCGSVVSAERGDLFKDDNLSLLVSVRPDAGPAGPLAMLQLDAFADHVPGDHEAPGDAMDDDDADAAAAAALLEPPDG</sequence>
<dbReference type="InterPro" id="IPR000232">
    <property type="entry name" value="HSF_DNA-bd"/>
</dbReference>
<gene>
    <name evidence="7" type="ORF">AURANDRAFT_66020</name>
</gene>
<dbReference type="GeneID" id="20225608"/>
<feature type="compositionally biased region" description="Low complexity" evidence="5">
    <location>
        <begin position="95"/>
        <end position="124"/>
    </location>
</feature>
<reference evidence="7 8" key="1">
    <citation type="journal article" date="2011" name="Proc. Natl. Acad. Sci. U.S.A.">
        <title>Niche of harmful alga Aureococcus anophagefferens revealed through ecogenomics.</title>
        <authorList>
            <person name="Gobler C.J."/>
            <person name="Berry D.L."/>
            <person name="Dyhrman S.T."/>
            <person name="Wilhelm S.W."/>
            <person name="Salamov A."/>
            <person name="Lobanov A.V."/>
            <person name="Zhang Y."/>
            <person name="Collier J.L."/>
            <person name="Wurch L.L."/>
            <person name="Kustka A.B."/>
            <person name="Dill B.D."/>
            <person name="Shah M."/>
            <person name="VerBerkmoes N.C."/>
            <person name="Kuo A."/>
            <person name="Terry A."/>
            <person name="Pangilinan J."/>
            <person name="Lindquist E.A."/>
            <person name="Lucas S."/>
            <person name="Paulsen I.T."/>
            <person name="Hattenrath-Lehmann T.K."/>
            <person name="Talmage S.C."/>
            <person name="Walker E.A."/>
            <person name="Koch F."/>
            <person name="Burson A.M."/>
            <person name="Marcoval M.A."/>
            <person name="Tang Y.Z."/>
            <person name="Lecleir G.R."/>
            <person name="Coyne K.J."/>
            <person name="Berg G.M."/>
            <person name="Bertrand E.M."/>
            <person name="Saito M.A."/>
            <person name="Gladyshev V.N."/>
            <person name="Grigoriev I.V."/>
        </authorList>
    </citation>
    <scope>NUCLEOTIDE SEQUENCE [LARGE SCALE GENOMIC DNA]</scope>
    <source>
        <strain evidence="8">CCMP 1984</strain>
    </source>
</reference>
<evidence type="ECO:0000259" key="6">
    <source>
        <dbReference type="SMART" id="SM00415"/>
    </source>
</evidence>
<dbReference type="GO" id="GO:0005634">
    <property type="term" value="C:nucleus"/>
    <property type="evidence" value="ECO:0007669"/>
    <property type="project" value="UniProtKB-SubCell"/>
</dbReference>
<feature type="region of interest" description="Disordered" evidence="5">
    <location>
        <begin position="75"/>
        <end position="151"/>
    </location>
</feature>
<accession>F0YG18</accession>
<dbReference type="SMART" id="SM00415">
    <property type="entry name" value="HSF"/>
    <property type="match status" value="1"/>
</dbReference>
<dbReference type="Pfam" id="PF00447">
    <property type="entry name" value="HSF_DNA-bind"/>
    <property type="match status" value="1"/>
</dbReference>
<evidence type="ECO:0000256" key="2">
    <source>
        <dbReference type="ARBA" id="ARBA00023125"/>
    </source>
</evidence>
<feature type="compositionally biased region" description="Basic and acidic residues" evidence="5">
    <location>
        <begin position="218"/>
        <end position="234"/>
    </location>
</feature>
<evidence type="ECO:0000313" key="8">
    <source>
        <dbReference type="Proteomes" id="UP000002729"/>
    </source>
</evidence>
<feature type="compositionally biased region" description="Basic and acidic residues" evidence="5">
    <location>
        <begin position="250"/>
        <end position="270"/>
    </location>
</feature>
<dbReference type="Gene3D" id="1.10.10.10">
    <property type="entry name" value="Winged helix-like DNA-binding domain superfamily/Winged helix DNA-binding domain"/>
    <property type="match status" value="1"/>
</dbReference>
<proteinExistence type="inferred from homology"/>
<dbReference type="RefSeq" id="XP_009039358.1">
    <property type="nucleotide sequence ID" value="XM_009041110.1"/>
</dbReference>
<evidence type="ECO:0000256" key="1">
    <source>
        <dbReference type="ARBA" id="ARBA00004123"/>
    </source>
</evidence>
<evidence type="ECO:0000256" key="3">
    <source>
        <dbReference type="ARBA" id="ARBA00023242"/>
    </source>
</evidence>
<feature type="region of interest" description="Disordered" evidence="5">
    <location>
        <begin position="168"/>
        <end position="315"/>
    </location>
</feature>
<feature type="compositionally biased region" description="Low complexity" evidence="5">
    <location>
        <begin position="193"/>
        <end position="217"/>
    </location>
</feature>